<reference evidence="8 9" key="1">
    <citation type="submission" date="2016-10" db="EMBL/GenBank/DDBJ databases">
        <title>Genome sequence of Rothia aeria strain JCM11412.</title>
        <authorList>
            <person name="Nambu T."/>
        </authorList>
    </citation>
    <scope>NUCLEOTIDE SEQUENCE [LARGE SCALE GENOMIC DNA]</scope>
    <source>
        <strain evidence="8 9">JCM 11412</strain>
    </source>
</reference>
<accession>A0A2Z5R149</accession>
<comment type="domain">
    <text evidence="6">Contains large globular domains required for ATP hydrolysis at each terminus and a third globular domain forming a flexible hinge near the middle of the molecule. These domains are separated by coiled-coil structures.</text>
</comment>
<feature type="coiled-coil region" evidence="6">
    <location>
        <begin position="877"/>
        <end position="953"/>
    </location>
</feature>
<dbReference type="PIRSF" id="PIRSF005719">
    <property type="entry name" value="SMC"/>
    <property type="match status" value="1"/>
</dbReference>
<evidence type="ECO:0000256" key="6">
    <source>
        <dbReference type="HAMAP-Rule" id="MF_01894"/>
    </source>
</evidence>
<dbReference type="SUPFAM" id="SSF52540">
    <property type="entry name" value="P-loop containing nucleoside triphosphate hydrolases"/>
    <property type="match status" value="1"/>
</dbReference>
<comment type="subunit">
    <text evidence="6">Homodimer.</text>
</comment>
<evidence type="ECO:0000256" key="4">
    <source>
        <dbReference type="ARBA" id="ARBA00023054"/>
    </source>
</evidence>
<keyword evidence="1 6" id="KW-0963">Cytoplasm</keyword>
<feature type="coiled-coil region" evidence="6">
    <location>
        <begin position="338"/>
        <end position="379"/>
    </location>
</feature>
<dbReference type="GO" id="GO:0005737">
    <property type="term" value="C:cytoplasm"/>
    <property type="evidence" value="ECO:0007669"/>
    <property type="project" value="UniProtKB-SubCell"/>
</dbReference>
<dbReference type="InterPro" id="IPR027417">
    <property type="entry name" value="P-loop_NTPase"/>
</dbReference>
<name>A0A2Z5R149_9MICC</name>
<dbReference type="NCBIfam" id="TIGR02168">
    <property type="entry name" value="SMC_prok_B"/>
    <property type="match status" value="1"/>
</dbReference>
<dbReference type="GO" id="GO:0007062">
    <property type="term" value="P:sister chromatid cohesion"/>
    <property type="evidence" value="ECO:0007669"/>
    <property type="project" value="InterPro"/>
</dbReference>
<dbReference type="GO" id="GO:0016887">
    <property type="term" value="F:ATP hydrolysis activity"/>
    <property type="evidence" value="ECO:0007669"/>
    <property type="project" value="InterPro"/>
</dbReference>
<dbReference type="InterPro" id="IPR024704">
    <property type="entry name" value="SMC"/>
</dbReference>
<protein>
    <recommendedName>
        <fullName evidence="6">Chromosome partition protein Smc</fullName>
    </recommendedName>
</protein>
<dbReference type="GO" id="GO:0007059">
    <property type="term" value="P:chromosome segregation"/>
    <property type="evidence" value="ECO:0007669"/>
    <property type="project" value="UniProtKB-UniRule"/>
</dbReference>
<keyword evidence="4 6" id="KW-0175">Coiled coil</keyword>
<feature type="coiled-coil region" evidence="6">
    <location>
        <begin position="793"/>
        <end position="841"/>
    </location>
</feature>
<feature type="compositionally biased region" description="Basic and acidic residues" evidence="7">
    <location>
        <begin position="464"/>
        <end position="479"/>
    </location>
</feature>
<dbReference type="KEGG" id="raj:RA11412_2074"/>
<keyword evidence="9" id="KW-1185">Reference proteome</keyword>
<dbReference type="GO" id="GO:0006260">
    <property type="term" value="P:DNA replication"/>
    <property type="evidence" value="ECO:0007669"/>
    <property type="project" value="UniProtKB-UniRule"/>
</dbReference>
<dbReference type="InterPro" id="IPR011890">
    <property type="entry name" value="SMC_prok"/>
</dbReference>
<dbReference type="GO" id="GO:0005524">
    <property type="term" value="F:ATP binding"/>
    <property type="evidence" value="ECO:0007669"/>
    <property type="project" value="UniProtKB-UniRule"/>
</dbReference>
<evidence type="ECO:0000256" key="3">
    <source>
        <dbReference type="ARBA" id="ARBA00022840"/>
    </source>
</evidence>
<feature type="binding site" evidence="6">
    <location>
        <begin position="32"/>
        <end position="39"/>
    </location>
    <ligand>
        <name>ATP</name>
        <dbReference type="ChEBI" id="CHEBI:30616"/>
    </ligand>
</feature>
<sequence>MHLHSLTLRGFKSFASATTFEFTPGINAVVGPNGSGKSNIVDALAWVMGEQGAKSLRGGSMQDVIFAGAGAEQGGKSALGRAKVSLRIDNSDGALTIPSAEVEISRTMFRAGGSEYEINGSPARLTDVQDLLSEAGLGPEMHVLIGQGQLDKILHASAAERREVIEEAAGILKYRRRQDKTARKLEAMSANLTRLNDLAAELQSQLKPLGEQAESAAAARELQARIRELNALLIARQAHALDGLLDTERERGAAAAEHAEQLQQQWSQAHADGLEHDTHLESLRATQAAHAEQLSHLNQLLTRTHATASVAAERAKTGQQNADMTGYDAEVNRAAERMEADEQALTQSTAALEQAREALQQAAKVAESARAQVQSIERKLTAHAAAAQQERQRRAELTEAAAVARAGYERANDEETNRRAEVEQLTAEAAGIAGQRAEAEAAHAAAEAEHDAHEQRLTKIRQERMSAEEKRNAAREEAARTAQEAAGARERAATLREALGTHLNQEESQGASSPAADNLLRVLDVITIEPGWEKAAASALAQLATAALNAPRTASISRILPAGSPNSAPEKHPEPVMPPTVKAHAAHNIITIRAEDPAGTGPKPLRKAETQALKAALDEQLAGVYCAPTAHHARAALKAGARLAIDTHGIVYSRHAELHPDAGASALELAAAARTAQEHAEATARLAQHAAQKLAAAEKKLAETLTTERDTAKTLGQARAALSAAQTAQERITVRGESMDAELRRAQERLETAHTAARLANETYAHARAELDAHETAQQHPAEAAQTHPPTTQQALEAELAAARDAHTQAEKTRQEAHSVMVRIEAEYAAAQTALTRAQDLHQRAISTRQNAHAAAAHTQRLAQRAQGTHARALALAHALEHEIAKLRQHIADTTGEIEKITAQRTKNRAEQQELETARAAALTLAARSETDIARIETRRENLSERAQLLTSLTLDEITTAHPQAAAGDEEVSEETLKERLTATEAELRRLGSVNPLALEEYEALTERHSYLREQIADLKKSRADLNTVMDEVTSRITEVFTAALADINEHYEHIFATLFPGGQGRLELTDPEDTLNSGIEIFARPAGKKVKRLSLLSGGERSLASLALLIAIFMARPSPFYALDEVEAALDDRNLGRLLEVIEQLGQRSQLILITHQKRTMQVAQTLYGVSMREGVSTVISQSVEELRELL</sequence>
<dbReference type="InterPro" id="IPR003395">
    <property type="entry name" value="RecF/RecN/SMC_N"/>
</dbReference>
<proteinExistence type="inferred from homology"/>
<comment type="similarity">
    <text evidence="6">Belongs to the SMC family.</text>
</comment>
<dbReference type="PANTHER" id="PTHR43977">
    <property type="entry name" value="STRUCTURAL MAINTENANCE OF CHROMOSOMES PROTEIN 3"/>
    <property type="match status" value="1"/>
</dbReference>
<dbReference type="HAMAP" id="MF_01894">
    <property type="entry name" value="Smc_prok"/>
    <property type="match status" value="1"/>
</dbReference>
<feature type="region of interest" description="Disordered" evidence="7">
    <location>
        <begin position="464"/>
        <end position="489"/>
    </location>
</feature>
<comment type="subcellular location">
    <subcellularLocation>
        <location evidence="6">Cytoplasm</location>
    </subcellularLocation>
</comment>
<dbReference type="Gene3D" id="3.40.50.300">
    <property type="entry name" value="P-loop containing nucleotide triphosphate hydrolases"/>
    <property type="match status" value="2"/>
</dbReference>
<feature type="region of interest" description="Disordered" evidence="7">
    <location>
        <begin position="774"/>
        <end position="793"/>
    </location>
</feature>
<dbReference type="GeneID" id="93862825"/>
<evidence type="ECO:0000313" key="9">
    <source>
        <dbReference type="Proteomes" id="UP000250241"/>
    </source>
</evidence>
<dbReference type="Proteomes" id="UP000250241">
    <property type="component" value="Chromosome"/>
</dbReference>
<gene>
    <name evidence="6" type="primary">smc</name>
    <name evidence="8" type="ORF">RA11412_2074</name>
</gene>
<evidence type="ECO:0000256" key="5">
    <source>
        <dbReference type="ARBA" id="ARBA00023125"/>
    </source>
</evidence>
<comment type="function">
    <text evidence="6">Required for chromosome condensation and partitioning.</text>
</comment>
<evidence type="ECO:0000256" key="7">
    <source>
        <dbReference type="SAM" id="MobiDB-lite"/>
    </source>
</evidence>
<dbReference type="Pfam" id="PF02463">
    <property type="entry name" value="SMC_N"/>
    <property type="match status" value="1"/>
</dbReference>
<evidence type="ECO:0000313" key="8">
    <source>
        <dbReference type="EMBL" id="BAV88373.1"/>
    </source>
</evidence>
<keyword evidence="3 6" id="KW-0067">ATP-binding</keyword>
<dbReference type="GO" id="GO:0030261">
    <property type="term" value="P:chromosome condensation"/>
    <property type="evidence" value="ECO:0007669"/>
    <property type="project" value="InterPro"/>
</dbReference>
<evidence type="ECO:0000256" key="1">
    <source>
        <dbReference type="ARBA" id="ARBA00022490"/>
    </source>
</evidence>
<organism evidence="8 9">
    <name type="scientific">Rothia aeria</name>
    <dbReference type="NCBI Taxonomy" id="172042"/>
    <lineage>
        <taxon>Bacteria</taxon>
        <taxon>Bacillati</taxon>
        <taxon>Actinomycetota</taxon>
        <taxon>Actinomycetes</taxon>
        <taxon>Micrococcales</taxon>
        <taxon>Micrococcaceae</taxon>
        <taxon>Rothia</taxon>
    </lineage>
</organism>
<keyword evidence="2 6" id="KW-0547">Nucleotide-binding</keyword>
<evidence type="ECO:0000256" key="2">
    <source>
        <dbReference type="ARBA" id="ARBA00022741"/>
    </source>
</evidence>
<dbReference type="AlphaFoldDB" id="A0A2Z5R149"/>
<dbReference type="EMBL" id="AP017895">
    <property type="protein sequence ID" value="BAV88373.1"/>
    <property type="molecule type" value="Genomic_DNA"/>
</dbReference>
<dbReference type="RefSeq" id="WP_128087876.1">
    <property type="nucleotide sequence ID" value="NZ_CP068102.1"/>
</dbReference>
<dbReference type="GO" id="GO:0003677">
    <property type="term" value="F:DNA binding"/>
    <property type="evidence" value="ECO:0007669"/>
    <property type="project" value="UniProtKB-UniRule"/>
</dbReference>
<keyword evidence="5 6" id="KW-0238">DNA-binding</keyword>